<proteinExistence type="predicted"/>
<reference evidence="2 6" key="1">
    <citation type="journal article" date="2015" name="PLoS ONE">
        <title>Genomic analysis reveals the molecular basis for capsule loss in the group B streptococcus population.</title>
        <authorList>
            <consortium name="DEVANI Consortium"/>
            <person name="Rosini R."/>
            <person name="Campisi E."/>
            <person name="De Chiara M."/>
            <person name="Tettelin H."/>
            <person name="Rinaudo D."/>
            <person name="Toniolo C."/>
            <person name="Metruccio M."/>
            <person name="Guidotti S."/>
            <person name="Sorensen U.B."/>
            <person name="Kilian M."/>
            <person name="Ramirez M."/>
            <person name="Janulczyk R."/>
            <person name="Donati C."/>
            <person name="Grandi G."/>
            <person name="Margarit I."/>
        </authorList>
    </citation>
    <scope>NUCLEOTIDE SEQUENCE [LARGE SCALE GENOMIC DNA]</scope>
    <source>
        <strain evidence="2 6">DK-B-USS-215</strain>
    </source>
</reference>
<evidence type="ECO:0000313" key="8">
    <source>
        <dbReference type="Proteomes" id="UP000254076"/>
    </source>
</evidence>
<dbReference type="Proteomes" id="UP000035346">
    <property type="component" value="Unassembled WGS sequence"/>
</dbReference>
<dbReference type="EMBL" id="UHEQ01000004">
    <property type="protein sequence ID" value="SUN13470.1"/>
    <property type="molecule type" value="Genomic_DNA"/>
</dbReference>
<gene>
    <name evidence="3" type="ORF">NCTC8181_00842</name>
    <name evidence="4" type="ORF">NCTC8185_00670</name>
    <name evidence="5" type="ORF">NCTC9828_00112</name>
    <name evidence="2" type="ORF">WA04_11620</name>
</gene>
<dbReference type="EMBL" id="LBKL01000103">
    <property type="protein sequence ID" value="KLL34968.1"/>
    <property type="molecule type" value="Genomic_DNA"/>
</dbReference>
<evidence type="ECO:0000313" key="5">
    <source>
        <dbReference type="EMBL" id="SUN25701.1"/>
    </source>
</evidence>
<dbReference type="RefSeq" id="WP_000331513.1">
    <property type="nucleotide sequence ID" value="NZ_CP026082.1"/>
</dbReference>
<dbReference type="InterPro" id="IPR036490">
    <property type="entry name" value="ThsB_TIR-like_sf"/>
</dbReference>
<comment type="caution">
    <text evidence="4">The sequence shown here is derived from an EMBL/GenBank/DDBJ whole genome shotgun (WGS) entry which is preliminary data.</text>
</comment>
<evidence type="ECO:0000313" key="7">
    <source>
        <dbReference type="Proteomes" id="UP000250200"/>
    </source>
</evidence>
<name>A0A0H1UDB1_STRAG</name>
<dbReference type="Proteomes" id="UP000255140">
    <property type="component" value="Unassembled WGS sequence"/>
</dbReference>
<dbReference type="Proteomes" id="UP000250200">
    <property type="component" value="Unassembled WGS sequence"/>
</dbReference>
<dbReference type="EMBL" id="UHEW01000004">
    <property type="protein sequence ID" value="SUN25701.1"/>
    <property type="molecule type" value="Genomic_DNA"/>
</dbReference>
<dbReference type="Pfam" id="PF08937">
    <property type="entry name" value="ThsB_TIR"/>
    <property type="match status" value="1"/>
</dbReference>
<protein>
    <submittedName>
        <fullName evidence="4">MTH538 TIR-like domain (DUF1863)</fullName>
    </submittedName>
    <submittedName>
        <fullName evidence="2">Molecular chaperone Tir</fullName>
    </submittedName>
</protein>
<dbReference type="EMBL" id="UAVB01000001">
    <property type="protein sequence ID" value="SQA17864.1"/>
    <property type="molecule type" value="Genomic_DNA"/>
</dbReference>
<reference evidence="7 8" key="2">
    <citation type="submission" date="2018-06" db="EMBL/GenBank/DDBJ databases">
        <authorList>
            <consortium name="Pathogen Informatics"/>
            <person name="Doyle S."/>
        </authorList>
    </citation>
    <scope>NUCLEOTIDE SEQUENCE [LARGE SCALE GENOMIC DNA]</scope>
    <source>
        <strain evidence="3 7">NCTC8181</strain>
        <strain evidence="4 8">NCTC8185</strain>
        <strain evidence="5 9">NCTC9828</strain>
    </source>
</reference>
<evidence type="ECO:0000313" key="2">
    <source>
        <dbReference type="EMBL" id="KLL34968.1"/>
    </source>
</evidence>
<feature type="domain" description="Thoeris protein ThsB TIR-like" evidence="1">
    <location>
        <begin position="8"/>
        <end position="106"/>
    </location>
</feature>
<dbReference type="InterPro" id="IPR015032">
    <property type="entry name" value="ThsB__TIR-like_domain"/>
</dbReference>
<evidence type="ECO:0000313" key="3">
    <source>
        <dbReference type="EMBL" id="SQA17864.1"/>
    </source>
</evidence>
<accession>A0A0H1UDB1</accession>
<dbReference type="SUPFAM" id="SSF52206">
    <property type="entry name" value="Hypothetical protein MTH538"/>
    <property type="match status" value="1"/>
</dbReference>
<dbReference type="Proteomes" id="UP000254076">
    <property type="component" value="Unassembled WGS sequence"/>
</dbReference>
<organism evidence="4 8">
    <name type="scientific">Streptococcus agalactiae</name>
    <dbReference type="NCBI Taxonomy" id="1311"/>
    <lineage>
        <taxon>Bacteria</taxon>
        <taxon>Bacillati</taxon>
        <taxon>Bacillota</taxon>
        <taxon>Bacilli</taxon>
        <taxon>Lactobacillales</taxon>
        <taxon>Streptococcaceae</taxon>
        <taxon>Streptococcus</taxon>
    </lineage>
</organism>
<evidence type="ECO:0000313" key="4">
    <source>
        <dbReference type="EMBL" id="SUN13470.1"/>
    </source>
</evidence>
<sequence length="166" mass="19545">MAYRNKTYVAFDGDNDMRYYQLMKAWKQSDNTAFNFYDAHDINSARDSSQEESIKRQLRERMTNSKVFILLIGENTKYLRKFVKWEIELAIKKGLPIICVNLNKSKQRDNYCPSSLDGQLAIFIPFGNKIMQYALENWPPSHEQYLKKGEAGSYFYKGTVYKQLGY</sequence>
<dbReference type="AlphaFoldDB" id="A0A0H1UDB1"/>
<evidence type="ECO:0000313" key="6">
    <source>
        <dbReference type="Proteomes" id="UP000035346"/>
    </source>
</evidence>
<dbReference type="Gene3D" id="3.40.50.11200">
    <property type="match status" value="1"/>
</dbReference>
<evidence type="ECO:0000259" key="1">
    <source>
        <dbReference type="Pfam" id="PF08937"/>
    </source>
</evidence>
<evidence type="ECO:0000313" key="9">
    <source>
        <dbReference type="Proteomes" id="UP000255140"/>
    </source>
</evidence>